<evidence type="ECO:0000313" key="1">
    <source>
        <dbReference type="EMBL" id="CAF4133755.1"/>
    </source>
</evidence>
<name>A0A8S2R0B0_9BILA</name>
<dbReference type="EMBL" id="CAJOBJ010009264">
    <property type="protein sequence ID" value="CAF4133755.1"/>
    <property type="molecule type" value="Genomic_DNA"/>
</dbReference>
<dbReference type="AlphaFoldDB" id="A0A8S2R0B0"/>
<organism evidence="1 2">
    <name type="scientific">Rotaria magnacalcarata</name>
    <dbReference type="NCBI Taxonomy" id="392030"/>
    <lineage>
        <taxon>Eukaryota</taxon>
        <taxon>Metazoa</taxon>
        <taxon>Spiralia</taxon>
        <taxon>Gnathifera</taxon>
        <taxon>Rotifera</taxon>
        <taxon>Eurotatoria</taxon>
        <taxon>Bdelloidea</taxon>
        <taxon>Philodinida</taxon>
        <taxon>Philodinidae</taxon>
        <taxon>Rotaria</taxon>
    </lineage>
</organism>
<dbReference type="Proteomes" id="UP000681720">
    <property type="component" value="Unassembled WGS sequence"/>
</dbReference>
<accession>A0A8S2R0B0</accession>
<evidence type="ECO:0000313" key="2">
    <source>
        <dbReference type="Proteomes" id="UP000681720"/>
    </source>
</evidence>
<comment type="caution">
    <text evidence="1">The sequence shown here is derived from an EMBL/GenBank/DDBJ whole genome shotgun (WGS) entry which is preliminary data.</text>
</comment>
<reference evidence="1" key="1">
    <citation type="submission" date="2021-02" db="EMBL/GenBank/DDBJ databases">
        <authorList>
            <person name="Nowell W R."/>
        </authorList>
    </citation>
    <scope>NUCLEOTIDE SEQUENCE</scope>
</reference>
<gene>
    <name evidence="1" type="ORF">GIL414_LOCUS18658</name>
</gene>
<proteinExistence type="predicted"/>
<sequence>MSIPIIHYRLFVDNKPHEASQSIIVLVGFSLKCCPVRPDTLDHLRVLELMNVEELSTILSSPEFIATDNLTLVISDGTIDSCRNILNKFSGSVYTFDAKRSLIYSSVNVLRHIGLTVNPVLFESKYRQRFFELTTDIAQYKRIAVTYLNHQTTCKQFKSIDELMDDISDPINLYTITGPIYPNLTSILPSKDINKLFVLRYAINLLNSQMEKSNSERDESVCRSFSLYRGVQSSIQILEQAKAGVGSIIGYVSVIFEILVDTRLPLNVPFARINYQSIFQDEEEIIFSMATTFRIQDVEKIRDNFWCVKIKLEKNLDDEQWQLLTSHLNA</sequence>
<protein>
    <submittedName>
        <fullName evidence="1">Uncharacterized protein</fullName>
    </submittedName>
</protein>
<dbReference type="SUPFAM" id="SSF56399">
    <property type="entry name" value="ADP-ribosylation"/>
    <property type="match status" value="1"/>
</dbReference>